<dbReference type="Gene3D" id="2.40.10.10">
    <property type="entry name" value="Trypsin-like serine proteases"/>
    <property type="match status" value="2"/>
</dbReference>
<dbReference type="OrthoDB" id="4915747at2759"/>
<dbReference type="SMART" id="SM00020">
    <property type="entry name" value="Tryp_SPc"/>
    <property type="match status" value="1"/>
</dbReference>
<proteinExistence type="predicted"/>
<dbReference type="FunFam" id="2.40.10.10:FF:000077">
    <property type="entry name" value="Predicted protein"/>
    <property type="match status" value="1"/>
</dbReference>
<evidence type="ECO:0000256" key="4">
    <source>
        <dbReference type="ARBA" id="ARBA00023157"/>
    </source>
</evidence>
<comment type="caution">
    <text evidence="8">The sequence shown here is derived from an EMBL/GenBank/DDBJ whole genome shotgun (WGS) entry which is preliminary data.</text>
</comment>
<dbReference type="GO" id="GO:0004252">
    <property type="term" value="F:serine-type endopeptidase activity"/>
    <property type="evidence" value="ECO:0007669"/>
    <property type="project" value="InterPro"/>
</dbReference>
<name>A0A9P9BP03_9PEZI</name>
<dbReference type="InterPro" id="IPR033116">
    <property type="entry name" value="TRYPSIN_SER"/>
</dbReference>
<dbReference type="InterPro" id="IPR001254">
    <property type="entry name" value="Trypsin_dom"/>
</dbReference>
<dbReference type="InterPro" id="IPR009003">
    <property type="entry name" value="Peptidase_S1_PA"/>
</dbReference>
<gene>
    <name evidence="8" type="ORF">B0I36DRAFT_361401</name>
</gene>
<dbReference type="PROSITE" id="PS50240">
    <property type="entry name" value="TRYPSIN_DOM"/>
    <property type="match status" value="1"/>
</dbReference>
<dbReference type="CDD" id="cd00190">
    <property type="entry name" value="Tryp_SPc"/>
    <property type="match status" value="1"/>
</dbReference>
<keyword evidence="9" id="KW-1185">Reference proteome</keyword>
<dbReference type="PANTHER" id="PTHR24252">
    <property type="entry name" value="ACROSIN-RELATED"/>
    <property type="match status" value="1"/>
</dbReference>
<evidence type="ECO:0000313" key="8">
    <source>
        <dbReference type="EMBL" id="KAH7032619.1"/>
    </source>
</evidence>
<keyword evidence="6" id="KW-0732">Signal</keyword>
<dbReference type="InterPro" id="IPR043504">
    <property type="entry name" value="Peptidase_S1_PA_chymotrypsin"/>
</dbReference>
<evidence type="ECO:0000256" key="3">
    <source>
        <dbReference type="ARBA" id="ARBA00022825"/>
    </source>
</evidence>
<dbReference type="PANTHER" id="PTHR24252:SF7">
    <property type="entry name" value="HYALIN"/>
    <property type="match status" value="1"/>
</dbReference>
<evidence type="ECO:0000256" key="6">
    <source>
        <dbReference type="SAM" id="SignalP"/>
    </source>
</evidence>
<protein>
    <submittedName>
        <fullName evidence="8">Insect inhibitor with A fungal trypsin</fullName>
    </submittedName>
</protein>
<dbReference type="PROSITE" id="PS00134">
    <property type="entry name" value="TRYPSIN_HIS"/>
    <property type="match status" value="1"/>
</dbReference>
<evidence type="ECO:0000313" key="9">
    <source>
        <dbReference type="Proteomes" id="UP000756346"/>
    </source>
</evidence>
<dbReference type="PROSITE" id="PS00135">
    <property type="entry name" value="TRYPSIN_SER"/>
    <property type="match status" value="1"/>
</dbReference>
<evidence type="ECO:0000256" key="1">
    <source>
        <dbReference type="ARBA" id="ARBA00022670"/>
    </source>
</evidence>
<dbReference type="Pfam" id="PF00089">
    <property type="entry name" value="Trypsin"/>
    <property type="match status" value="1"/>
</dbReference>
<feature type="domain" description="Peptidase S1" evidence="7">
    <location>
        <begin position="41"/>
        <end position="268"/>
    </location>
</feature>
<dbReference type="EMBL" id="JAGTJQ010000004">
    <property type="protein sequence ID" value="KAH7032619.1"/>
    <property type="molecule type" value="Genomic_DNA"/>
</dbReference>
<feature type="signal peptide" evidence="6">
    <location>
        <begin position="1"/>
        <end position="20"/>
    </location>
</feature>
<dbReference type="InterPro" id="IPR001314">
    <property type="entry name" value="Peptidase_S1A"/>
</dbReference>
<dbReference type="RefSeq" id="XP_046013451.1">
    <property type="nucleotide sequence ID" value="XM_046158471.1"/>
</dbReference>
<organism evidence="8 9">
    <name type="scientific">Microdochium trichocladiopsis</name>
    <dbReference type="NCBI Taxonomy" id="1682393"/>
    <lineage>
        <taxon>Eukaryota</taxon>
        <taxon>Fungi</taxon>
        <taxon>Dikarya</taxon>
        <taxon>Ascomycota</taxon>
        <taxon>Pezizomycotina</taxon>
        <taxon>Sordariomycetes</taxon>
        <taxon>Xylariomycetidae</taxon>
        <taxon>Xylariales</taxon>
        <taxon>Microdochiaceae</taxon>
        <taxon>Microdochium</taxon>
    </lineage>
</organism>
<dbReference type="SUPFAM" id="SSF50494">
    <property type="entry name" value="Trypsin-like serine proteases"/>
    <property type="match status" value="1"/>
</dbReference>
<evidence type="ECO:0000256" key="2">
    <source>
        <dbReference type="ARBA" id="ARBA00022801"/>
    </source>
</evidence>
<dbReference type="GO" id="GO:0006508">
    <property type="term" value="P:proteolysis"/>
    <property type="evidence" value="ECO:0007669"/>
    <property type="project" value="UniProtKB-KW"/>
</dbReference>
<evidence type="ECO:0000256" key="5">
    <source>
        <dbReference type="RuleBase" id="RU363034"/>
    </source>
</evidence>
<accession>A0A9P9BP03</accession>
<feature type="chain" id="PRO_5040327113" evidence="6">
    <location>
        <begin position="21"/>
        <end position="268"/>
    </location>
</feature>
<keyword evidence="4" id="KW-1015">Disulfide bond</keyword>
<dbReference type="AlphaFoldDB" id="A0A9P9BP03"/>
<dbReference type="Proteomes" id="UP000756346">
    <property type="component" value="Unassembled WGS sequence"/>
</dbReference>
<keyword evidence="1 5" id="KW-0645">Protease</keyword>
<keyword evidence="2 5" id="KW-0378">Hydrolase</keyword>
<reference evidence="8" key="1">
    <citation type="journal article" date="2021" name="Nat. Commun.">
        <title>Genetic determinants of endophytism in the Arabidopsis root mycobiome.</title>
        <authorList>
            <person name="Mesny F."/>
            <person name="Miyauchi S."/>
            <person name="Thiergart T."/>
            <person name="Pickel B."/>
            <person name="Atanasova L."/>
            <person name="Karlsson M."/>
            <person name="Huettel B."/>
            <person name="Barry K.W."/>
            <person name="Haridas S."/>
            <person name="Chen C."/>
            <person name="Bauer D."/>
            <person name="Andreopoulos W."/>
            <person name="Pangilinan J."/>
            <person name="LaButti K."/>
            <person name="Riley R."/>
            <person name="Lipzen A."/>
            <person name="Clum A."/>
            <person name="Drula E."/>
            <person name="Henrissat B."/>
            <person name="Kohler A."/>
            <person name="Grigoriev I.V."/>
            <person name="Martin F.M."/>
            <person name="Hacquard S."/>
        </authorList>
    </citation>
    <scope>NUCLEOTIDE SEQUENCE</scope>
    <source>
        <strain evidence="8">MPI-CAGE-CH-0230</strain>
    </source>
</reference>
<evidence type="ECO:0000259" key="7">
    <source>
        <dbReference type="PROSITE" id="PS50240"/>
    </source>
</evidence>
<dbReference type="PRINTS" id="PR00722">
    <property type="entry name" value="CHYMOTRYPSIN"/>
</dbReference>
<dbReference type="InterPro" id="IPR018114">
    <property type="entry name" value="TRYPSIN_HIS"/>
</dbReference>
<sequence>MLALTKLAAILAVLPAIAFAAPASNLGARDEVDEGTSSVNIVGGEAASAGDFPFIVSLSQDGYHLCGGSLLDENTVITAGHCSYGRTPSRMKVRAGSLNWASGGVQVGVSRIVVHEKYEIPNFANNDIGLWRLSAPIRNSSTISYVKLPTQGFDPAGGLPAVTAGWGITDEYAGELPESLLKVSVPIVSRATCQAAYLDQSITTDFVCAGFAAGGKDACSGDSGGPIVDAASKTLIGLTSWGYGCARPNAYGVYTNVGLFVNWINTHK</sequence>
<dbReference type="GeneID" id="70188017"/>
<keyword evidence="3 5" id="KW-0720">Serine protease</keyword>